<evidence type="ECO:0000313" key="2">
    <source>
        <dbReference type="Proteomes" id="UP000275579"/>
    </source>
</evidence>
<protein>
    <submittedName>
        <fullName evidence="1">Uncharacterized protein</fullName>
    </submittedName>
</protein>
<proteinExistence type="predicted"/>
<organism evidence="1 2">
    <name type="scientific">Streptomyces lydicus</name>
    <dbReference type="NCBI Taxonomy" id="47763"/>
    <lineage>
        <taxon>Bacteria</taxon>
        <taxon>Bacillati</taxon>
        <taxon>Actinomycetota</taxon>
        <taxon>Actinomycetes</taxon>
        <taxon>Kitasatosporales</taxon>
        <taxon>Streptomycetaceae</taxon>
        <taxon>Streptomyces</taxon>
    </lineage>
</organism>
<reference evidence="1 2" key="1">
    <citation type="submission" date="2018-04" db="EMBL/GenBank/DDBJ databases">
        <title>Complete genome sequences of Streptomyces lydicus strain WYEC and characterization of antagonistic properties of biological control agents.</title>
        <authorList>
            <person name="Mariita R.M."/>
            <person name="Sello J.K."/>
        </authorList>
    </citation>
    <scope>NUCLEOTIDE SEQUENCE [LARGE SCALE GENOMIC DNA]</scope>
    <source>
        <strain evidence="1 2">WYEC 108</strain>
    </source>
</reference>
<dbReference type="EMBL" id="CP029042">
    <property type="protein sequence ID" value="AZS76943.1"/>
    <property type="molecule type" value="Genomic_DNA"/>
</dbReference>
<accession>A0A3Q9KGE8</accession>
<dbReference type="AlphaFoldDB" id="A0A3Q9KGE8"/>
<sequence>MLSERADGLRRSLPSRPETAIERYDWLRSLTSEQARRAELLDRLDALCEHLTGRPALGYSRNDPLPSAALEEADGYNAQLSRLIARYRAGRTNSLT</sequence>
<name>A0A3Q9KGE8_9ACTN</name>
<dbReference type="Proteomes" id="UP000275579">
    <property type="component" value="Chromosome"/>
</dbReference>
<gene>
    <name evidence="1" type="ORF">DDE74_39700</name>
</gene>
<evidence type="ECO:0000313" key="1">
    <source>
        <dbReference type="EMBL" id="AZS76943.1"/>
    </source>
</evidence>